<feature type="compositionally biased region" description="Polar residues" evidence="7">
    <location>
        <begin position="67"/>
        <end position="89"/>
    </location>
</feature>
<dbReference type="PANTHER" id="PTHR22811">
    <property type="entry name" value="TRANSMEMBRANE EMP24 DOMAIN-CONTAINING PROTEIN"/>
    <property type="match status" value="1"/>
</dbReference>
<reference evidence="10" key="1">
    <citation type="submission" date="2016-05" db="EMBL/GenBank/DDBJ databases">
        <authorList>
            <person name="Lavstsen T."/>
            <person name="Jespersen J.S."/>
        </authorList>
    </citation>
    <scope>NUCLEOTIDE SEQUENCE [LARGE SCALE GENOMIC DNA]</scope>
</reference>
<evidence type="ECO:0000256" key="1">
    <source>
        <dbReference type="ARBA" id="ARBA00004479"/>
    </source>
</evidence>
<keyword evidence="4" id="KW-0732">Signal</keyword>
<comment type="subcellular location">
    <subcellularLocation>
        <location evidence="1">Membrane</location>
        <topology evidence="1">Single-pass type I membrane protein</topology>
    </subcellularLocation>
</comment>
<feature type="compositionally biased region" description="Gly residues" evidence="7">
    <location>
        <begin position="41"/>
        <end position="50"/>
    </location>
</feature>
<feature type="region of interest" description="Disordered" evidence="7">
    <location>
        <begin position="18"/>
        <end position="95"/>
    </location>
</feature>
<name>A0A1A8YLM5_PLAOA</name>
<evidence type="ECO:0000256" key="4">
    <source>
        <dbReference type="ARBA" id="ARBA00022729"/>
    </source>
</evidence>
<organism evidence="10 13">
    <name type="scientific">Plasmodium ovale wallikeri</name>
    <dbReference type="NCBI Taxonomy" id="864142"/>
    <lineage>
        <taxon>Eukaryota</taxon>
        <taxon>Sar</taxon>
        <taxon>Alveolata</taxon>
        <taxon>Apicomplexa</taxon>
        <taxon>Aconoidasida</taxon>
        <taxon>Haemosporida</taxon>
        <taxon>Plasmodiidae</taxon>
        <taxon>Plasmodium</taxon>
        <taxon>Plasmodium (Plasmodium)</taxon>
    </lineage>
</organism>
<evidence type="ECO:0000313" key="12">
    <source>
        <dbReference type="Proteomes" id="UP000078550"/>
    </source>
</evidence>
<dbReference type="GO" id="GO:0016020">
    <property type="term" value="C:membrane"/>
    <property type="evidence" value="ECO:0007669"/>
    <property type="project" value="UniProtKB-SubCell"/>
</dbReference>
<keyword evidence="6 8" id="KW-0472">Membrane</keyword>
<evidence type="ECO:0000256" key="6">
    <source>
        <dbReference type="ARBA" id="ARBA00023136"/>
    </source>
</evidence>
<proteinExistence type="inferred from homology"/>
<protein>
    <submittedName>
        <fullName evidence="10">Transmembrane emp24 domain-containing protein, putative</fullName>
    </submittedName>
</protein>
<sequence length="378" mass="43207">MFVHVHIVTYIVLSRNTTSNKNVEKQKSGSGKNSGKRGNSGSKGGSGGYGNKDLNQDVNKSKKQKSGTKNGDGNLNETAETLISNSGGDNSEEDNFMDEFNMFEKMFQSDYLEKENEKENNYDGKYNGEENKMYEDYNKMKPNANDYQYMDSDDINYTYDGDGDGDGYGYGYGDDSGNSSGDDDLTNIWNKNMQNFEPSTLLTFEIAGNSEEYLFEDINKINTYFRGVFYSNNESDDNEIEFVITDPDGNIVHKKEANEGIFYFYTKKIGIYTITLKNKKWMGKKLTTVALGLGDNPSLKSDHVKDFTNYIEKIVSETKKLKNEIKYLSSKHMIHIEKMKKITNKAFLYCFIKLFVLIFLSLFTIYYIKNLVSNKRVL</sequence>
<feature type="compositionally biased region" description="Low complexity" evidence="7">
    <location>
        <begin position="28"/>
        <end position="40"/>
    </location>
</feature>
<dbReference type="InterPro" id="IPR015720">
    <property type="entry name" value="Emp24-like"/>
</dbReference>
<evidence type="ECO:0000313" key="10">
    <source>
        <dbReference type="EMBL" id="SBT32471.1"/>
    </source>
</evidence>
<gene>
    <name evidence="10" type="ORF">POVWA1_012230</name>
    <name evidence="11" type="ORF">POVWA2_012920</name>
</gene>
<dbReference type="Proteomes" id="UP000078550">
    <property type="component" value="Unassembled WGS sequence"/>
</dbReference>
<keyword evidence="13" id="KW-1185">Reference proteome</keyword>
<evidence type="ECO:0000259" key="9">
    <source>
        <dbReference type="SMART" id="SM01190"/>
    </source>
</evidence>
<dbReference type="AlphaFoldDB" id="A0A1A8YLM5"/>
<keyword evidence="5 8" id="KW-1133">Transmembrane helix</keyword>
<dbReference type="EMBL" id="FLRD01000038">
    <property type="protein sequence ID" value="SBT32471.1"/>
    <property type="molecule type" value="Genomic_DNA"/>
</dbReference>
<evidence type="ECO:0000256" key="7">
    <source>
        <dbReference type="SAM" id="MobiDB-lite"/>
    </source>
</evidence>
<evidence type="ECO:0000256" key="8">
    <source>
        <dbReference type="SAM" id="Phobius"/>
    </source>
</evidence>
<dbReference type="EMBL" id="FLRE01000050">
    <property type="protein sequence ID" value="SBT33081.1"/>
    <property type="molecule type" value="Genomic_DNA"/>
</dbReference>
<feature type="transmembrane region" description="Helical" evidence="8">
    <location>
        <begin position="346"/>
        <end position="368"/>
    </location>
</feature>
<feature type="domain" description="GOLD" evidence="9">
    <location>
        <begin position="201"/>
        <end position="373"/>
    </location>
</feature>
<reference evidence="12" key="2">
    <citation type="submission" date="2016-05" db="EMBL/GenBank/DDBJ databases">
        <authorList>
            <person name="Naeem Raeece"/>
        </authorList>
    </citation>
    <scope>NUCLEOTIDE SEQUENCE [LARGE SCALE GENOMIC DNA]</scope>
</reference>
<evidence type="ECO:0000313" key="13">
    <source>
        <dbReference type="Proteomes" id="UP000078555"/>
    </source>
</evidence>
<accession>A0A1A8YLM5</accession>
<evidence type="ECO:0000256" key="3">
    <source>
        <dbReference type="ARBA" id="ARBA00022692"/>
    </source>
</evidence>
<keyword evidence="3 8" id="KW-0812">Transmembrane</keyword>
<dbReference type="SMART" id="SM01190">
    <property type="entry name" value="EMP24_GP25L"/>
    <property type="match status" value="1"/>
</dbReference>
<reference evidence="13" key="3">
    <citation type="submission" date="2016-05" db="EMBL/GenBank/DDBJ databases">
        <authorList>
            <person name="Naeem R."/>
        </authorList>
    </citation>
    <scope>NUCLEOTIDE SEQUENCE [LARGE SCALE GENOMIC DNA]</scope>
</reference>
<dbReference type="Proteomes" id="UP000078555">
    <property type="component" value="Unassembled WGS sequence"/>
</dbReference>
<evidence type="ECO:0000313" key="11">
    <source>
        <dbReference type="EMBL" id="SBT33081.1"/>
    </source>
</evidence>
<evidence type="ECO:0000256" key="2">
    <source>
        <dbReference type="ARBA" id="ARBA00007104"/>
    </source>
</evidence>
<evidence type="ECO:0000256" key="5">
    <source>
        <dbReference type="ARBA" id="ARBA00022989"/>
    </source>
</evidence>
<dbReference type="InterPro" id="IPR009038">
    <property type="entry name" value="GOLD_dom"/>
</dbReference>
<dbReference type="Pfam" id="PF01105">
    <property type="entry name" value="EMP24_GP25L"/>
    <property type="match status" value="1"/>
</dbReference>
<comment type="similarity">
    <text evidence="2">Belongs to the EMP24/GP25L family.</text>
</comment>